<dbReference type="SUPFAM" id="SSF53633">
    <property type="entry name" value="Carbamate kinase-like"/>
    <property type="match status" value="1"/>
</dbReference>
<comment type="caution">
    <text evidence="11">The sequence shown here is derived from an EMBL/GenBank/DDBJ whole genome shotgun (WGS) entry which is preliminary data.</text>
</comment>
<dbReference type="PANTHER" id="PTHR30409:SF1">
    <property type="entry name" value="CARBAMATE KINASE-RELATED"/>
    <property type="match status" value="1"/>
</dbReference>
<evidence type="ECO:0000313" key="11">
    <source>
        <dbReference type="EMBL" id="MBP1042893.1"/>
    </source>
</evidence>
<dbReference type="Gene3D" id="3.40.1160.10">
    <property type="entry name" value="Acetylglutamate kinase-like"/>
    <property type="match status" value="1"/>
</dbReference>
<dbReference type="Pfam" id="PF00696">
    <property type="entry name" value="AA_kinase"/>
    <property type="match status" value="1"/>
</dbReference>
<dbReference type="GO" id="GO:0008804">
    <property type="term" value="F:carbamate kinase activity"/>
    <property type="evidence" value="ECO:0007669"/>
    <property type="project" value="UniProtKB-UniRule"/>
</dbReference>
<dbReference type="CDD" id="cd04235">
    <property type="entry name" value="AAK_CK"/>
    <property type="match status" value="1"/>
</dbReference>
<sequence>MKNKRIVVALGGNAILSKDASAEAQQAALAKTAKHLVTLIKQGNQLIITHGNGPQVGNLLIQQQEGATESNPAMPLDTCVAMTQGSLGYWLQNALLKELENEGIDQPVATVLTQVIVSEDDPAFDHPAKPIGPFFSESEAKLMMVETDSVYREDAGRGWRKVVPSPKPLTIQEHQVINTLIENNIITIAGGGGGVPILAESYRGVEAVIDKDLASEKIAELVAADMFIILTSVTHVAINYGQSNQIDLGRVTVANLDEYIKDKQFSPGSMLPKVEAMIEFVKACDGGQGIITSLENIGNLDNGLSGTFITLD</sequence>
<gene>
    <name evidence="11" type="primary">arcC</name>
    <name evidence="11" type="ORF">I6N95_17900</name>
</gene>
<dbReference type="PRINTS" id="PR01469">
    <property type="entry name" value="CARBMTKINASE"/>
</dbReference>
<comment type="catalytic activity">
    <reaction evidence="7">
        <text>hydrogencarbonate + NH4(+) + ATP = carbamoyl phosphate + ADP + H2O + H(+)</text>
        <dbReference type="Rhea" id="RHEA:10152"/>
        <dbReference type="ChEBI" id="CHEBI:15377"/>
        <dbReference type="ChEBI" id="CHEBI:15378"/>
        <dbReference type="ChEBI" id="CHEBI:17544"/>
        <dbReference type="ChEBI" id="CHEBI:28938"/>
        <dbReference type="ChEBI" id="CHEBI:30616"/>
        <dbReference type="ChEBI" id="CHEBI:58228"/>
        <dbReference type="ChEBI" id="CHEBI:456216"/>
        <dbReference type="EC" id="2.7.2.2"/>
    </reaction>
</comment>
<evidence type="ECO:0000256" key="8">
    <source>
        <dbReference type="NCBIfam" id="TIGR00746"/>
    </source>
</evidence>
<proteinExistence type="inferred from homology"/>
<evidence type="ECO:0000256" key="3">
    <source>
        <dbReference type="ARBA" id="ARBA00013070"/>
    </source>
</evidence>
<name>A0A940PH94_9ENTE</name>
<dbReference type="RefSeq" id="WP_209530564.1">
    <property type="nucleotide sequence ID" value="NZ_JAEEGA010000013.1"/>
</dbReference>
<reference evidence="11" key="1">
    <citation type="submission" date="2020-12" db="EMBL/GenBank/DDBJ databases">
        <title>Vagococcus allomyrinae sp. nov. and Enterococcus lavae sp. nov., isolated from the larvae of Allomyrina dichotoma.</title>
        <authorList>
            <person name="Lee S.D."/>
        </authorList>
    </citation>
    <scope>NUCLEOTIDE SEQUENCE</scope>
    <source>
        <strain evidence="11">BWB3-3</strain>
    </source>
</reference>
<keyword evidence="4" id="KW-0056">Arginine metabolism</keyword>
<keyword evidence="12" id="KW-1185">Reference proteome</keyword>
<feature type="domain" description="Aspartate/glutamate/uridylate kinase" evidence="10">
    <location>
        <begin position="4"/>
        <end position="284"/>
    </location>
</feature>
<evidence type="ECO:0000256" key="1">
    <source>
        <dbReference type="ARBA" id="ARBA00005118"/>
    </source>
</evidence>
<comment type="similarity">
    <text evidence="2 9">Belongs to the carbamate kinase family.</text>
</comment>
<evidence type="ECO:0000313" key="12">
    <source>
        <dbReference type="Proteomes" id="UP000674938"/>
    </source>
</evidence>
<dbReference type="EMBL" id="JAEEGA010000013">
    <property type="protein sequence ID" value="MBP1042893.1"/>
    <property type="molecule type" value="Genomic_DNA"/>
</dbReference>
<dbReference type="InterPro" id="IPR001048">
    <property type="entry name" value="Asp/Glu/Uridylate_kinase"/>
</dbReference>
<evidence type="ECO:0000256" key="9">
    <source>
        <dbReference type="PIRNR" id="PIRNR000723"/>
    </source>
</evidence>
<dbReference type="AlphaFoldDB" id="A0A940PH94"/>
<organism evidence="11 12">
    <name type="scientific">Vagococcus allomyrinae</name>
    <dbReference type="NCBI Taxonomy" id="2794353"/>
    <lineage>
        <taxon>Bacteria</taxon>
        <taxon>Bacillati</taxon>
        <taxon>Bacillota</taxon>
        <taxon>Bacilli</taxon>
        <taxon>Lactobacillales</taxon>
        <taxon>Enterococcaceae</taxon>
        <taxon>Vagococcus</taxon>
    </lineage>
</organism>
<protein>
    <recommendedName>
        <fullName evidence="3 8">Carbamate kinase</fullName>
    </recommendedName>
</protein>
<accession>A0A940PH94</accession>
<dbReference type="PANTHER" id="PTHR30409">
    <property type="entry name" value="CARBAMATE KINASE"/>
    <property type="match status" value="1"/>
</dbReference>
<keyword evidence="6 9" id="KW-0418">Kinase</keyword>
<evidence type="ECO:0000256" key="2">
    <source>
        <dbReference type="ARBA" id="ARBA00011066"/>
    </source>
</evidence>
<dbReference type="InterPro" id="IPR036393">
    <property type="entry name" value="AceGlu_kinase-like_sf"/>
</dbReference>
<evidence type="ECO:0000256" key="6">
    <source>
        <dbReference type="ARBA" id="ARBA00022777"/>
    </source>
</evidence>
<dbReference type="InterPro" id="IPR003964">
    <property type="entry name" value="Carb_kinase"/>
</dbReference>
<dbReference type="NCBIfam" id="NF009007">
    <property type="entry name" value="PRK12352.1"/>
    <property type="match status" value="1"/>
</dbReference>
<dbReference type="Proteomes" id="UP000674938">
    <property type="component" value="Unassembled WGS sequence"/>
</dbReference>
<evidence type="ECO:0000256" key="5">
    <source>
        <dbReference type="ARBA" id="ARBA00022679"/>
    </source>
</evidence>
<evidence type="ECO:0000256" key="7">
    <source>
        <dbReference type="ARBA" id="ARBA00048467"/>
    </source>
</evidence>
<dbReference type="GO" id="GO:0005829">
    <property type="term" value="C:cytosol"/>
    <property type="evidence" value="ECO:0007669"/>
    <property type="project" value="TreeGrafter"/>
</dbReference>
<dbReference type="NCBIfam" id="TIGR00746">
    <property type="entry name" value="arcC"/>
    <property type="match status" value="1"/>
</dbReference>
<evidence type="ECO:0000259" key="10">
    <source>
        <dbReference type="Pfam" id="PF00696"/>
    </source>
</evidence>
<dbReference type="GO" id="GO:0019546">
    <property type="term" value="P:L-arginine deiminase pathway"/>
    <property type="evidence" value="ECO:0007669"/>
    <property type="project" value="TreeGrafter"/>
</dbReference>
<keyword evidence="5 9" id="KW-0808">Transferase</keyword>
<dbReference type="PIRSF" id="PIRSF000723">
    <property type="entry name" value="Carbamate_kin"/>
    <property type="match status" value="1"/>
</dbReference>
<evidence type="ECO:0000256" key="4">
    <source>
        <dbReference type="ARBA" id="ARBA00022503"/>
    </source>
</evidence>
<comment type="pathway">
    <text evidence="1">Metabolic intermediate metabolism; carbamoyl phosphate degradation; CO(2) and NH(3) from carbamoyl phosphate: step 1/1.</text>
</comment>
<dbReference type="FunFam" id="3.40.1160.10:FF:000007">
    <property type="entry name" value="Carbamate kinase"/>
    <property type="match status" value="1"/>
</dbReference>